<dbReference type="Pfam" id="PF00535">
    <property type="entry name" value="Glycos_transf_2"/>
    <property type="match status" value="2"/>
</dbReference>
<dbReference type="OrthoDB" id="9783791at2"/>
<evidence type="ECO:0000313" key="2">
    <source>
        <dbReference type="EMBL" id="MTV31605.1"/>
    </source>
</evidence>
<reference evidence="2 3" key="1">
    <citation type="submission" date="2019-11" db="EMBL/GenBank/DDBJ databases">
        <title>Whole-genome sequence of a Rhodoblastus acidophilus DSM 142.</title>
        <authorList>
            <person name="Kyndt J.A."/>
            <person name="Meyer T.E."/>
        </authorList>
    </citation>
    <scope>NUCLEOTIDE SEQUENCE [LARGE SCALE GENOMIC DNA]</scope>
    <source>
        <strain evidence="2 3">DSM 142</strain>
    </source>
</reference>
<dbReference type="InterPro" id="IPR001173">
    <property type="entry name" value="Glyco_trans_2-like"/>
</dbReference>
<dbReference type="Proteomes" id="UP000439113">
    <property type="component" value="Unassembled WGS sequence"/>
</dbReference>
<evidence type="ECO:0000313" key="3">
    <source>
        <dbReference type="Proteomes" id="UP000439113"/>
    </source>
</evidence>
<dbReference type="AlphaFoldDB" id="A0A6N8DPZ0"/>
<feature type="domain" description="Glycosyltransferase 2-like" evidence="1">
    <location>
        <begin position="292"/>
        <end position="420"/>
    </location>
</feature>
<dbReference type="Gene3D" id="3.90.550.10">
    <property type="entry name" value="Spore Coat Polysaccharide Biosynthesis Protein SpsA, Chain A"/>
    <property type="match status" value="2"/>
</dbReference>
<keyword evidence="2" id="KW-0808">Transferase</keyword>
<proteinExistence type="predicted"/>
<dbReference type="CDD" id="cd04186">
    <property type="entry name" value="GT_2_like_c"/>
    <property type="match status" value="1"/>
</dbReference>
<accession>A0A6N8DPZ0</accession>
<dbReference type="InterPro" id="IPR029044">
    <property type="entry name" value="Nucleotide-diphossugar_trans"/>
</dbReference>
<feature type="domain" description="Glycosyltransferase 2-like" evidence="1">
    <location>
        <begin position="549"/>
        <end position="729"/>
    </location>
</feature>
<dbReference type="GO" id="GO:0016757">
    <property type="term" value="F:glycosyltransferase activity"/>
    <property type="evidence" value="ECO:0007669"/>
    <property type="project" value="UniProtKB-KW"/>
</dbReference>
<protein>
    <submittedName>
        <fullName evidence="2">Glycosyltransferase</fullName>
    </submittedName>
</protein>
<sequence>MMVKGFFERADREFIVGWAFDSDTPDKPLRVAIDVDGEVRWRGEANTHRRDLEEAGVGGGGHGFAIATEALGALPEGEFSIGVRVEGEGLLPGAPRILPAAPAAPLVPLAPTATNVIGCLDDISNSVIRGWAFDRGRPKIPVSVDLFIDGGFVARADADQFRPDLFEVGFGDGKCAFYFATPLNLLDGRPHRVQVLPSNLDSDLDGSPQDKSLQGAAPMHDVAHLQSKLSAMLEQVRRTMSPFKGEASHLEAVGRSADYYRQWCDAHVAMTPERRHDILKSIVGLPRLPLISILMPVYNTEPRMLRAAIESVRTQLYPHWELCIADDCSTNEDTRLVLNEYARLDVRIVVIKRERNGHISEASNSALRQATGEYVALMDHDDELTEDALFYMAKAINETGAELLYSDEDKIDTGKVVFDPHFKPAFNYTLLLSYNYICHFVVVKRDLAVKIGGFRTETNGAQDHDFLLRLCEHLDRDKIVHVPHILYHWRAHQASTSLGTDVKSYVVDAAKRALSDHLKATGFPDATVHAENGYYRIAWPLPAKLPRVSVVIPTRDCADILSICLVSLLNRTDYDNLEIIIIDNGSVEEATAALFKEASADSRVRVIRYDREFNYSAICNFGVELATGELLLMMNNDIEVRAGNEDWLREMVGQVLRPDIGAVGAKLLYPNGKVQHGGVIVGLGGVAGHSHKYANEDDSGYFNRLRVAQELTACTAACLLIRREAFDSVGGFDGISLPIAFNDVDLCLRMREAGWGIVYAPHATLVHHESYSRGAENTPAKILRAQREVAYMKSRWGDALTQDPAYSPSLTLDREDFGMDLHRGVSQETHARNRRLAPSDRKVEVRASVVELQPQGG</sequence>
<organism evidence="2 3">
    <name type="scientific">Rhodoblastus acidophilus</name>
    <name type="common">Rhodopseudomonas acidophila</name>
    <dbReference type="NCBI Taxonomy" id="1074"/>
    <lineage>
        <taxon>Bacteria</taxon>
        <taxon>Pseudomonadati</taxon>
        <taxon>Pseudomonadota</taxon>
        <taxon>Alphaproteobacteria</taxon>
        <taxon>Hyphomicrobiales</taxon>
        <taxon>Rhodoblastaceae</taxon>
        <taxon>Rhodoblastus</taxon>
    </lineage>
</organism>
<dbReference type="EMBL" id="WNKS01000009">
    <property type="protein sequence ID" value="MTV31605.1"/>
    <property type="molecule type" value="Genomic_DNA"/>
</dbReference>
<dbReference type="PANTHER" id="PTHR43179">
    <property type="entry name" value="RHAMNOSYLTRANSFERASE WBBL"/>
    <property type="match status" value="1"/>
</dbReference>
<dbReference type="CDD" id="cd04184">
    <property type="entry name" value="GT2_RfbC_Mx_like"/>
    <property type="match status" value="1"/>
</dbReference>
<dbReference type="SUPFAM" id="SSF53448">
    <property type="entry name" value="Nucleotide-diphospho-sugar transferases"/>
    <property type="match status" value="2"/>
</dbReference>
<dbReference type="PANTHER" id="PTHR43179:SF7">
    <property type="entry name" value="RHAMNOSYLTRANSFERASE WBBL"/>
    <property type="match status" value="1"/>
</dbReference>
<comment type="caution">
    <text evidence="2">The sequence shown here is derived from an EMBL/GenBank/DDBJ whole genome shotgun (WGS) entry which is preliminary data.</text>
</comment>
<evidence type="ECO:0000259" key="1">
    <source>
        <dbReference type="Pfam" id="PF00535"/>
    </source>
</evidence>
<name>A0A6N8DPZ0_RHOAC</name>
<gene>
    <name evidence="2" type="ORF">GJ654_11440</name>
</gene>